<evidence type="ECO:0000256" key="1">
    <source>
        <dbReference type="ARBA" id="ARBA00022741"/>
    </source>
</evidence>
<dbReference type="CDD" id="cd05907">
    <property type="entry name" value="VL_LC_FACS_like"/>
    <property type="match status" value="1"/>
</dbReference>
<dbReference type="GO" id="GO:0016020">
    <property type="term" value="C:membrane"/>
    <property type="evidence" value="ECO:0007669"/>
    <property type="project" value="TreeGrafter"/>
</dbReference>
<dbReference type="KEGG" id="cfus:CYFUS_009460"/>
<dbReference type="EMBL" id="CP022098">
    <property type="protein sequence ID" value="ATB43979.1"/>
    <property type="molecule type" value="Genomic_DNA"/>
</dbReference>
<dbReference type="GO" id="GO:0005524">
    <property type="term" value="F:ATP binding"/>
    <property type="evidence" value="ECO:0007669"/>
    <property type="project" value="UniProtKB-KW"/>
</dbReference>
<evidence type="ECO:0000313" key="4">
    <source>
        <dbReference type="EMBL" id="ATB43979.1"/>
    </source>
</evidence>
<dbReference type="GO" id="GO:0004467">
    <property type="term" value="F:long-chain fatty acid-CoA ligase activity"/>
    <property type="evidence" value="ECO:0007669"/>
    <property type="project" value="TreeGrafter"/>
</dbReference>
<evidence type="ECO:0000256" key="2">
    <source>
        <dbReference type="ARBA" id="ARBA00022840"/>
    </source>
</evidence>
<dbReference type="PANTHER" id="PTHR43272">
    <property type="entry name" value="LONG-CHAIN-FATTY-ACID--COA LIGASE"/>
    <property type="match status" value="1"/>
</dbReference>
<dbReference type="Gene3D" id="3.40.50.12780">
    <property type="entry name" value="N-terminal domain of ligase-like"/>
    <property type="match status" value="1"/>
</dbReference>
<name>A0A250JJB1_9BACT</name>
<dbReference type="Pfam" id="PF00501">
    <property type="entry name" value="AMP-binding"/>
    <property type="match status" value="1"/>
</dbReference>
<keyword evidence="2" id="KW-0067">ATP-binding</keyword>
<dbReference type="PANTHER" id="PTHR43272:SF33">
    <property type="entry name" value="AMP-BINDING DOMAIN-CONTAINING PROTEIN-RELATED"/>
    <property type="match status" value="1"/>
</dbReference>
<dbReference type="Pfam" id="PF23562">
    <property type="entry name" value="AMP-binding_C_3"/>
    <property type="match status" value="1"/>
</dbReference>
<protein>
    <submittedName>
        <fullName evidence="4">Long-chain-fatty-acid--CoA ligase</fullName>
    </submittedName>
</protein>
<dbReference type="InterPro" id="IPR000873">
    <property type="entry name" value="AMP-dep_synth/lig_dom"/>
</dbReference>
<evidence type="ECO:0000313" key="5">
    <source>
        <dbReference type="Proteomes" id="UP000217257"/>
    </source>
</evidence>
<evidence type="ECO:0000259" key="3">
    <source>
        <dbReference type="Pfam" id="PF00501"/>
    </source>
</evidence>
<organism evidence="4 5">
    <name type="scientific">Cystobacter fuscus</name>
    <dbReference type="NCBI Taxonomy" id="43"/>
    <lineage>
        <taxon>Bacteria</taxon>
        <taxon>Pseudomonadati</taxon>
        <taxon>Myxococcota</taxon>
        <taxon>Myxococcia</taxon>
        <taxon>Myxococcales</taxon>
        <taxon>Cystobacterineae</taxon>
        <taxon>Archangiaceae</taxon>
        <taxon>Cystobacter</taxon>
    </lineage>
</organism>
<dbReference type="Proteomes" id="UP000217257">
    <property type="component" value="Chromosome"/>
</dbReference>
<feature type="domain" description="AMP-dependent synthetase/ligase" evidence="3">
    <location>
        <begin position="32"/>
        <end position="422"/>
    </location>
</feature>
<proteinExistence type="predicted"/>
<accession>A0A250JJB1</accession>
<dbReference type="RefSeq" id="WP_095991318.1">
    <property type="nucleotide sequence ID" value="NZ_CP022098.1"/>
</dbReference>
<reference evidence="4 5" key="1">
    <citation type="submission" date="2017-06" db="EMBL/GenBank/DDBJ databases">
        <title>Sequencing and comparative analysis of myxobacterial genomes.</title>
        <authorList>
            <person name="Rupp O."/>
            <person name="Goesmann A."/>
            <person name="Sogaard-Andersen L."/>
        </authorList>
    </citation>
    <scope>NUCLEOTIDE SEQUENCE [LARGE SCALE GENOMIC DNA]</scope>
    <source>
        <strain evidence="4 5">DSM 52655</strain>
    </source>
</reference>
<dbReference type="InterPro" id="IPR042099">
    <property type="entry name" value="ANL_N_sf"/>
</dbReference>
<dbReference type="InterPro" id="IPR020845">
    <property type="entry name" value="AMP-binding_CS"/>
</dbReference>
<dbReference type="AlphaFoldDB" id="A0A250JJB1"/>
<sequence>MTSPRFETLVDIYLKSIATFGPRPLFLEKKSGQWVEMTYIQFGQKVDDLRGGLVQLGVKPGDRVAVISNNRHEWAVGAYAAYTLGAAYVPMYEQQQEKEWQYILKDCGATLVFAATDAIAKKLAAVKAELPALQHIIRFSGTEQEPDTFASLLRRGAEAPSAAASPRPEDLSGLIYTSGTTGNPKGVMLSHGNIANNVTAIHQIFPMSQADRSLCFLPWAHVFGQTVELHALFSMGACMGLAESTEKIIENLSEVQPTLIFSVPRIFNRIYDSLQKRMATESPLKRALFMRGLEVARQRKHLAEQQRSSALLNLQHAFFDKVVFSKVRARFGGRMKYAFSGGAAISREVAEFIDNLGITVYEGYGLTETSPIATANFPNRRKIGSVGTALPGIRVEIDRTETGDPKQGEIVVFGHNVMLGYYNLPEENEKVFTGKEPLVPSTERGFRTGDMGLLDDDGFLWITGRIKEQYKLENGKYVSPAPIEQALQLSPLITNVMLHGQNKPFNTAIIVPDMAALTQWAKDKGLDTSMPALLKLPEVQQLYREQIIEFTPGIKNYEKPQHFLLVAEDFTTANDMLTPSLKLKRRSVLKKYGEEVEKLYVEAEKKGATRAA</sequence>
<gene>
    <name evidence="4" type="ORF">CYFUS_009460</name>
</gene>
<dbReference type="PROSITE" id="PS00455">
    <property type="entry name" value="AMP_BINDING"/>
    <property type="match status" value="1"/>
</dbReference>
<dbReference type="SUPFAM" id="SSF56801">
    <property type="entry name" value="Acetyl-CoA synthetase-like"/>
    <property type="match status" value="1"/>
</dbReference>
<keyword evidence="1" id="KW-0547">Nucleotide-binding</keyword>
<keyword evidence="4" id="KW-0436">Ligase</keyword>